<evidence type="ECO:0000313" key="2">
    <source>
        <dbReference type="EMBL" id="MCL8493724.1"/>
    </source>
</evidence>
<accession>A0ABT0T9G6</accession>
<reference evidence="2 3" key="1">
    <citation type="submission" date="2022-05" db="EMBL/GenBank/DDBJ databases">
        <title>Corynebacterium sp. B5-R-101 sp. nov., isolated from human feces.</title>
        <authorList>
            <person name="Shamsuzzaman M."/>
            <person name="Dahal R.H."/>
        </authorList>
    </citation>
    <scope>NUCLEOTIDE SEQUENCE [LARGE SCALE GENOMIC DNA]</scope>
    <source>
        <strain evidence="2 3">B5-R-101</strain>
    </source>
</reference>
<keyword evidence="1" id="KW-0472">Membrane</keyword>
<comment type="caution">
    <text evidence="2">The sequence shown here is derived from an EMBL/GenBank/DDBJ whole genome shotgun (WGS) entry which is preliminary data.</text>
</comment>
<proteinExistence type="predicted"/>
<evidence type="ECO:0000313" key="3">
    <source>
        <dbReference type="Proteomes" id="UP001203579"/>
    </source>
</evidence>
<dbReference type="RefSeq" id="WP_180952016.1">
    <property type="nucleotide sequence ID" value="NZ_JAMFTR010000004.1"/>
</dbReference>
<feature type="transmembrane region" description="Helical" evidence="1">
    <location>
        <begin position="62"/>
        <end position="84"/>
    </location>
</feature>
<dbReference type="EMBL" id="JAMKFF010000004">
    <property type="protein sequence ID" value="MCL8493724.1"/>
    <property type="molecule type" value="Genomic_DNA"/>
</dbReference>
<feature type="transmembrane region" description="Helical" evidence="1">
    <location>
        <begin position="33"/>
        <end position="55"/>
    </location>
</feature>
<evidence type="ECO:0000256" key="1">
    <source>
        <dbReference type="SAM" id="Phobius"/>
    </source>
</evidence>
<name>A0ABT0T9G6_9CORY</name>
<keyword evidence="3" id="KW-1185">Reference proteome</keyword>
<feature type="transmembrane region" description="Helical" evidence="1">
    <location>
        <begin position="96"/>
        <end position="120"/>
    </location>
</feature>
<sequence>MSMTARVCFLYVGAILVGAGLFAAGFFTDNVFILPLLLDAVMTLAHLGVGLWWLLHKPRTAGGITAGVLALLAGASWATWLAAAWEEYQAQSYLPIINIAGLPAIVLTPIVLVCVIVAAMRNRTR</sequence>
<keyword evidence="1" id="KW-0812">Transmembrane</keyword>
<protein>
    <submittedName>
        <fullName evidence="2">Uncharacterized protein</fullName>
    </submittedName>
</protein>
<organism evidence="2 3">
    <name type="scientific">Corynebacterium intestinale</name>
    <dbReference type="NCBI Taxonomy" id="2943492"/>
    <lineage>
        <taxon>Bacteria</taxon>
        <taxon>Bacillati</taxon>
        <taxon>Actinomycetota</taxon>
        <taxon>Actinomycetes</taxon>
        <taxon>Mycobacteriales</taxon>
        <taxon>Corynebacteriaceae</taxon>
        <taxon>Corynebacterium</taxon>
    </lineage>
</organism>
<gene>
    <name evidence="2" type="ORF">M5J06_06210</name>
</gene>
<dbReference type="Proteomes" id="UP001203579">
    <property type="component" value="Unassembled WGS sequence"/>
</dbReference>
<keyword evidence="1" id="KW-1133">Transmembrane helix</keyword>